<feature type="transmembrane region" description="Helical" evidence="1">
    <location>
        <begin position="301"/>
        <end position="321"/>
    </location>
</feature>
<accession>A0ABP9ED23</accession>
<feature type="transmembrane region" description="Helical" evidence="1">
    <location>
        <begin position="21"/>
        <end position="42"/>
    </location>
</feature>
<name>A0ABP9ED23_9GAMM</name>
<feature type="transmembrane region" description="Helical" evidence="1">
    <location>
        <begin position="100"/>
        <end position="117"/>
    </location>
</feature>
<evidence type="ECO:0000313" key="2">
    <source>
        <dbReference type="EMBL" id="GAA4872830.1"/>
    </source>
</evidence>
<comment type="caution">
    <text evidence="2">The sequence shown here is derived from an EMBL/GenBank/DDBJ whole genome shotgun (WGS) entry which is preliminary data.</text>
</comment>
<evidence type="ECO:0000313" key="3">
    <source>
        <dbReference type="Proteomes" id="UP001499988"/>
    </source>
</evidence>
<feature type="transmembrane region" description="Helical" evidence="1">
    <location>
        <begin position="266"/>
        <end position="289"/>
    </location>
</feature>
<feature type="transmembrane region" description="Helical" evidence="1">
    <location>
        <begin position="209"/>
        <end position="229"/>
    </location>
</feature>
<feature type="transmembrane region" description="Helical" evidence="1">
    <location>
        <begin position="241"/>
        <end position="260"/>
    </location>
</feature>
<dbReference type="NCBIfam" id="NF046061">
    <property type="entry name" value="NagX_SO_3504"/>
    <property type="match status" value="1"/>
</dbReference>
<dbReference type="RefSeq" id="WP_345332398.1">
    <property type="nucleotide sequence ID" value="NZ_BAABJZ010000003.1"/>
</dbReference>
<gene>
    <name evidence="2" type="ORF">GCM10023333_02070</name>
</gene>
<keyword evidence="3" id="KW-1185">Reference proteome</keyword>
<proteinExistence type="predicted"/>
<dbReference type="PANTHER" id="PTHR31061:SF24">
    <property type="entry name" value="LD22376P"/>
    <property type="match status" value="1"/>
</dbReference>
<evidence type="ECO:0000256" key="1">
    <source>
        <dbReference type="SAM" id="Phobius"/>
    </source>
</evidence>
<feature type="transmembrane region" description="Helical" evidence="1">
    <location>
        <begin position="157"/>
        <end position="175"/>
    </location>
</feature>
<dbReference type="Proteomes" id="UP001499988">
    <property type="component" value="Unassembled WGS sequence"/>
</dbReference>
<protein>
    <submittedName>
        <fullName evidence="2">DUF5009 domain-containing protein</fullName>
    </submittedName>
</protein>
<feature type="transmembrane region" description="Helical" evidence="1">
    <location>
        <begin position="62"/>
        <end position="80"/>
    </location>
</feature>
<sequence>MERASNGQRERLLAIDALRGFDMFWILGGEQLFAALLLLTGWQGFALAAAQMSHAQWHGFTWYDLIFPLFIFLSGVTLGLRPLSLPALPAVARRQRYRKAIKRLLLLCLLGMIYNHGWGTGMPAAPDEIRYASVLGRIGMAWFIAAMIVWHLPLKGQLWAGAGIALAYALLQGLWPEGYSAAGSVNAWVDQRFLSGGTYQNAPLDPEGLLSHLSAAINALVGVWAGRWLSQPYSLWRRSAALCGAGLLMLALGWTLDGWIPVNKILWTVTFVLVSCGWSALLLALFLVLVDGLAWHRFGGLFALIGVNAIAIYLASALFSWDYLVSSLAGGLIAALPGSAQMVASVCALLALQWALLWFMARRQIFIKV</sequence>
<keyword evidence="1" id="KW-0472">Membrane</keyword>
<organism evidence="2 3">
    <name type="scientific">Ferrimonas pelagia</name>
    <dbReference type="NCBI Taxonomy" id="1177826"/>
    <lineage>
        <taxon>Bacteria</taxon>
        <taxon>Pseudomonadati</taxon>
        <taxon>Pseudomonadota</taxon>
        <taxon>Gammaproteobacteria</taxon>
        <taxon>Alteromonadales</taxon>
        <taxon>Ferrimonadaceae</taxon>
        <taxon>Ferrimonas</taxon>
    </lineage>
</organism>
<feature type="transmembrane region" description="Helical" evidence="1">
    <location>
        <begin position="341"/>
        <end position="361"/>
    </location>
</feature>
<feature type="transmembrane region" description="Helical" evidence="1">
    <location>
        <begin position="129"/>
        <end position="150"/>
    </location>
</feature>
<reference evidence="3" key="1">
    <citation type="journal article" date="2019" name="Int. J. Syst. Evol. Microbiol.">
        <title>The Global Catalogue of Microorganisms (GCM) 10K type strain sequencing project: providing services to taxonomists for standard genome sequencing and annotation.</title>
        <authorList>
            <consortium name="The Broad Institute Genomics Platform"/>
            <consortium name="The Broad Institute Genome Sequencing Center for Infectious Disease"/>
            <person name="Wu L."/>
            <person name="Ma J."/>
        </authorList>
    </citation>
    <scope>NUCLEOTIDE SEQUENCE [LARGE SCALE GENOMIC DNA]</scope>
    <source>
        <strain evidence="3">JCM 18401</strain>
    </source>
</reference>
<keyword evidence="1" id="KW-0812">Transmembrane</keyword>
<dbReference type="EMBL" id="BAABJZ010000003">
    <property type="protein sequence ID" value="GAA4872830.1"/>
    <property type="molecule type" value="Genomic_DNA"/>
</dbReference>
<keyword evidence="1" id="KW-1133">Transmembrane helix</keyword>
<dbReference type="PANTHER" id="PTHR31061">
    <property type="entry name" value="LD22376P"/>
    <property type="match status" value="1"/>
</dbReference>